<reference evidence="1 2" key="1">
    <citation type="submission" date="2007-08" db="EMBL/GenBank/DDBJ databases">
        <title>Complete sequence of Roseiflexus castenholzii DSM 13941.</title>
        <authorList>
            <consortium name="US DOE Joint Genome Institute"/>
            <person name="Copeland A."/>
            <person name="Lucas S."/>
            <person name="Lapidus A."/>
            <person name="Barry K."/>
            <person name="Glavina del Rio T."/>
            <person name="Dalin E."/>
            <person name="Tice H."/>
            <person name="Pitluck S."/>
            <person name="Thompson L.S."/>
            <person name="Brettin T."/>
            <person name="Bruce D."/>
            <person name="Detter J.C."/>
            <person name="Han C."/>
            <person name="Tapia R."/>
            <person name="Schmutz J."/>
            <person name="Larimer F."/>
            <person name="Land M."/>
            <person name="Hauser L."/>
            <person name="Kyrpides N."/>
            <person name="Mikhailova N."/>
            <person name="Bryant D.A."/>
            <person name="Hanada S."/>
            <person name="Tsukatani Y."/>
            <person name="Richardson P."/>
        </authorList>
    </citation>
    <scope>NUCLEOTIDE SEQUENCE [LARGE SCALE GENOMIC DNA]</scope>
    <source>
        <strain evidence="2">DSM 13941 / HLO8</strain>
    </source>
</reference>
<dbReference type="OrthoDB" id="190426at2"/>
<evidence type="ECO:0008006" key="3">
    <source>
        <dbReference type="Google" id="ProtNLM"/>
    </source>
</evidence>
<protein>
    <recommendedName>
        <fullName evidence="3">DUF3891 domain-containing protein</fullName>
    </recommendedName>
</protein>
<organism evidence="1 2">
    <name type="scientific">Roseiflexus castenholzii (strain DSM 13941 / HLO8)</name>
    <dbReference type="NCBI Taxonomy" id="383372"/>
    <lineage>
        <taxon>Bacteria</taxon>
        <taxon>Bacillati</taxon>
        <taxon>Chloroflexota</taxon>
        <taxon>Chloroflexia</taxon>
        <taxon>Chloroflexales</taxon>
        <taxon>Roseiflexineae</taxon>
        <taxon>Roseiflexaceae</taxon>
        <taxon>Roseiflexus</taxon>
    </lineage>
</organism>
<dbReference type="Pfam" id="PF13030">
    <property type="entry name" value="DUF3891"/>
    <property type="match status" value="1"/>
</dbReference>
<dbReference type="Proteomes" id="UP000000263">
    <property type="component" value="Chromosome"/>
</dbReference>
<proteinExistence type="predicted"/>
<name>A7NPR5_ROSCS</name>
<keyword evidence="2" id="KW-1185">Reference proteome</keyword>
<evidence type="ECO:0000313" key="1">
    <source>
        <dbReference type="EMBL" id="ABU59561.1"/>
    </source>
</evidence>
<dbReference type="AlphaFoldDB" id="A7NPR5"/>
<dbReference type="eggNOG" id="ENOG502Z9N1">
    <property type="taxonomic scope" value="Bacteria"/>
</dbReference>
<evidence type="ECO:0000313" key="2">
    <source>
        <dbReference type="Proteomes" id="UP000000263"/>
    </source>
</evidence>
<gene>
    <name evidence="1" type="ordered locus">Rcas_3511</name>
</gene>
<dbReference type="EMBL" id="CP000804">
    <property type="protein sequence ID" value="ABU59561.1"/>
    <property type="molecule type" value="Genomic_DNA"/>
</dbReference>
<dbReference type="HOGENOM" id="CLU_076871_1_0_0"/>
<dbReference type="RefSeq" id="WP_012121984.1">
    <property type="nucleotide sequence ID" value="NC_009767.1"/>
</dbReference>
<dbReference type="InterPro" id="IPR024992">
    <property type="entry name" value="DUF3891"/>
</dbReference>
<dbReference type="STRING" id="383372.Rcas_3511"/>
<accession>A7NPR5</accession>
<sequence length="271" mass="30226">MIVQTASAGAPHFVVTQIDHARMSGELAALFGNEQFARPEPWDLIVYTITHHDEGWADVDAAPDRDPHTGLVYHLTKTPLDRLMITSQQSPNFNERHHPFCGILSSMHSWGLYNGRYGLSDKIFINAIEPAQRPAVQAMLDAELRRQERLKQTLRSNPVTAAWAEDGRLFWSYKLLQLFDTLALFFQTTHAAARVPTQFLHVPVNGVRDTTLTVTPVASDVATVAPWPFATAQVTVCCRGRLMTPQPADVDVAALFASLPLTEQWYTLIPA</sequence>
<dbReference type="KEGG" id="rca:Rcas_3511"/>